<dbReference type="Proteomes" id="UP000054560">
    <property type="component" value="Unassembled WGS sequence"/>
</dbReference>
<evidence type="ECO:0000313" key="17">
    <source>
        <dbReference type="Proteomes" id="UP000054560"/>
    </source>
</evidence>
<feature type="transmembrane region" description="Helical" evidence="14">
    <location>
        <begin position="942"/>
        <end position="968"/>
    </location>
</feature>
<evidence type="ECO:0000256" key="9">
    <source>
        <dbReference type="ARBA" id="ARBA00022786"/>
    </source>
</evidence>
<dbReference type="PANTHER" id="PTHR13145:SF0">
    <property type="entry name" value="E3 UBIQUITIN-PROTEIN LIGASE MARCHF6"/>
    <property type="match status" value="1"/>
</dbReference>
<reference evidence="16 17" key="1">
    <citation type="submission" date="2011-02" db="EMBL/GenBank/DDBJ databases">
        <title>The Genome Sequence of Sphaeroforma arctica JP610.</title>
        <authorList>
            <consortium name="The Broad Institute Genome Sequencing Platform"/>
            <person name="Russ C."/>
            <person name="Cuomo C."/>
            <person name="Young S.K."/>
            <person name="Zeng Q."/>
            <person name="Gargeya S."/>
            <person name="Alvarado L."/>
            <person name="Berlin A."/>
            <person name="Chapman S.B."/>
            <person name="Chen Z."/>
            <person name="Freedman E."/>
            <person name="Gellesch M."/>
            <person name="Goldberg J."/>
            <person name="Griggs A."/>
            <person name="Gujja S."/>
            <person name="Heilman E."/>
            <person name="Heiman D."/>
            <person name="Howarth C."/>
            <person name="Mehta T."/>
            <person name="Neiman D."/>
            <person name="Pearson M."/>
            <person name="Roberts A."/>
            <person name="Saif S."/>
            <person name="Shea T."/>
            <person name="Shenoy N."/>
            <person name="Sisk P."/>
            <person name="Stolte C."/>
            <person name="Sykes S."/>
            <person name="White J."/>
            <person name="Yandava C."/>
            <person name="Burger G."/>
            <person name="Gray M.W."/>
            <person name="Holland P.W.H."/>
            <person name="King N."/>
            <person name="Lang F.B.F."/>
            <person name="Roger A.J."/>
            <person name="Ruiz-Trillo I."/>
            <person name="Haas B."/>
            <person name="Nusbaum C."/>
            <person name="Birren B."/>
        </authorList>
    </citation>
    <scope>NUCLEOTIDE SEQUENCE [LARGE SCALE GENOMIC DNA]</scope>
    <source>
        <strain evidence="16 17">JP610</strain>
    </source>
</reference>
<feature type="compositionally biased region" description="Polar residues" evidence="13">
    <location>
        <begin position="732"/>
        <end position="742"/>
    </location>
</feature>
<feature type="compositionally biased region" description="Basic and acidic residues" evidence="13">
    <location>
        <begin position="1452"/>
        <end position="1466"/>
    </location>
</feature>
<feature type="transmembrane region" description="Helical" evidence="14">
    <location>
        <begin position="1757"/>
        <end position="1778"/>
    </location>
</feature>
<feature type="compositionally biased region" description="Polar residues" evidence="13">
    <location>
        <begin position="855"/>
        <end position="875"/>
    </location>
</feature>
<evidence type="ECO:0000256" key="1">
    <source>
        <dbReference type="ARBA" id="ARBA00000900"/>
    </source>
</evidence>
<keyword evidence="8" id="KW-0863">Zinc-finger</keyword>
<feature type="compositionally biased region" description="Low complexity" evidence="13">
    <location>
        <begin position="496"/>
        <end position="512"/>
    </location>
</feature>
<feature type="region of interest" description="Disordered" evidence="13">
    <location>
        <begin position="678"/>
        <end position="794"/>
    </location>
</feature>
<dbReference type="OrthoDB" id="1108038at2759"/>
<feature type="region of interest" description="Disordered" evidence="13">
    <location>
        <begin position="1340"/>
        <end position="1490"/>
    </location>
</feature>
<keyword evidence="5" id="KW-0808">Transferase</keyword>
<feature type="compositionally biased region" description="Polar residues" evidence="13">
    <location>
        <begin position="1382"/>
        <end position="1421"/>
    </location>
</feature>
<feature type="compositionally biased region" description="Basic and acidic residues" evidence="13">
    <location>
        <begin position="170"/>
        <end position="181"/>
    </location>
</feature>
<feature type="compositionally biased region" description="Basic and acidic residues" evidence="13">
    <location>
        <begin position="1423"/>
        <end position="1439"/>
    </location>
</feature>
<evidence type="ECO:0000259" key="15">
    <source>
        <dbReference type="PROSITE" id="PS51292"/>
    </source>
</evidence>
<dbReference type="RefSeq" id="XP_014159476.1">
    <property type="nucleotide sequence ID" value="XM_014304001.1"/>
</dbReference>
<dbReference type="GO" id="GO:0061630">
    <property type="term" value="F:ubiquitin protein ligase activity"/>
    <property type="evidence" value="ECO:0007669"/>
    <property type="project" value="UniProtKB-EC"/>
</dbReference>
<comment type="pathway">
    <text evidence="3">Protein modification; protein ubiquitination.</text>
</comment>
<evidence type="ECO:0000256" key="14">
    <source>
        <dbReference type="SAM" id="Phobius"/>
    </source>
</evidence>
<dbReference type="eggNOG" id="KOG1609">
    <property type="taxonomic scope" value="Eukaryota"/>
</dbReference>
<keyword evidence="10" id="KW-0862">Zinc</keyword>
<feature type="region of interest" description="Disordered" evidence="13">
    <location>
        <begin position="157"/>
        <end position="253"/>
    </location>
</feature>
<evidence type="ECO:0000256" key="8">
    <source>
        <dbReference type="ARBA" id="ARBA00022771"/>
    </source>
</evidence>
<dbReference type="EMBL" id="KQ241695">
    <property type="protein sequence ID" value="KNC85574.1"/>
    <property type="molecule type" value="Genomic_DNA"/>
</dbReference>
<feature type="compositionally biased region" description="Low complexity" evidence="13">
    <location>
        <begin position="432"/>
        <end position="462"/>
    </location>
</feature>
<feature type="transmembrane region" description="Helical" evidence="14">
    <location>
        <begin position="1082"/>
        <end position="1102"/>
    </location>
</feature>
<feature type="transmembrane region" description="Helical" evidence="14">
    <location>
        <begin position="1815"/>
        <end position="1840"/>
    </location>
</feature>
<dbReference type="InterPro" id="IPR011016">
    <property type="entry name" value="Znf_RING-CH"/>
</dbReference>
<dbReference type="PANTHER" id="PTHR13145">
    <property type="entry name" value="SSM4 PROTEIN"/>
    <property type="match status" value="1"/>
</dbReference>
<dbReference type="PROSITE" id="PS51292">
    <property type="entry name" value="ZF_RING_CH"/>
    <property type="match status" value="1"/>
</dbReference>
<dbReference type="SMART" id="SM00744">
    <property type="entry name" value="RINGv"/>
    <property type="match status" value="1"/>
</dbReference>
<evidence type="ECO:0000256" key="13">
    <source>
        <dbReference type="SAM" id="MobiDB-lite"/>
    </source>
</evidence>
<comment type="catalytic activity">
    <reaction evidence="1">
        <text>S-ubiquitinyl-[E2 ubiquitin-conjugating enzyme]-L-cysteine + [acceptor protein]-L-lysine = [E2 ubiquitin-conjugating enzyme]-L-cysteine + N(6)-ubiquitinyl-[acceptor protein]-L-lysine.</text>
        <dbReference type="EC" id="2.3.2.27"/>
    </reaction>
</comment>
<dbReference type="SUPFAM" id="SSF57850">
    <property type="entry name" value="RING/U-box"/>
    <property type="match status" value="1"/>
</dbReference>
<dbReference type="EC" id="2.3.2.27" evidence="4"/>
<feature type="compositionally biased region" description="Acidic residues" evidence="13">
    <location>
        <begin position="1345"/>
        <end position="1356"/>
    </location>
</feature>
<feature type="compositionally biased region" description="Polar residues" evidence="13">
    <location>
        <begin position="1635"/>
        <end position="1646"/>
    </location>
</feature>
<feature type="compositionally biased region" description="Basic residues" evidence="13">
    <location>
        <begin position="230"/>
        <end position="240"/>
    </location>
</feature>
<evidence type="ECO:0000256" key="2">
    <source>
        <dbReference type="ARBA" id="ARBA00004141"/>
    </source>
</evidence>
<feature type="compositionally biased region" description="Polar residues" evidence="13">
    <location>
        <begin position="486"/>
        <end position="495"/>
    </location>
</feature>
<feature type="transmembrane region" description="Helical" evidence="14">
    <location>
        <begin position="1716"/>
        <end position="1737"/>
    </location>
</feature>
<feature type="transmembrane region" description="Helical" evidence="14">
    <location>
        <begin position="64"/>
        <end position="86"/>
    </location>
</feature>
<feature type="compositionally biased region" description="Low complexity" evidence="13">
    <location>
        <begin position="777"/>
        <end position="794"/>
    </location>
</feature>
<evidence type="ECO:0000256" key="10">
    <source>
        <dbReference type="ARBA" id="ARBA00022833"/>
    </source>
</evidence>
<feature type="compositionally biased region" description="Basic residues" evidence="13">
    <location>
        <begin position="157"/>
        <end position="169"/>
    </location>
</feature>
<feature type="transmembrane region" description="Helical" evidence="14">
    <location>
        <begin position="1245"/>
        <end position="1269"/>
    </location>
</feature>
<dbReference type="GO" id="GO:0008270">
    <property type="term" value="F:zinc ion binding"/>
    <property type="evidence" value="ECO:0007669"/>
    <property type="project" value="UniProtKB-KW"/>
</dbReference>
<dbReference type="Pfam" id="PF23113">
    <property type="entry name" value="MARCHF6_C"/>
    <property type="match status" value="1"/>
</dbReference>
<dbReference type="GO" id="GO:0005789">
    <property type="term" value="C:endoplasmic reticulum membrane"/>
    <property type="evidence" value="ECO:0007669"/>
    <property type="project" value="TreeGrafter"/>
</dbReference>
<evidence type="ECO:0000256" key="4">
    <source>
        <dbReference type="ARBA" id="ARBA00012483"/>
    </source>
</evidence>
<feature type="transmembrane region" description="Helical" evidence="14">
    <location>
        <begin position="1179"/>
        <end position="1203"/>
    </location>
</feature>
<feature type="region of interest" description="Disordered" evidence="13">
    <location>
        <begin position="1517"/>
        <end position="1562"/>
    </location>
</feature>
<feature type="region of interest" description="Disordered" evidence="13">
    <location>
        <begin position="1601"/>
        <end position="1679"/>
    </location>
</feature>
<keyword evidence="6 14" id="KW-0812">Transmembrane</keyword>
<dbReference type="Pfam" id="PF12906">
    <property type="entry name" value="RINGv"/>
    <property type="match status" value="1"/>
</dbReference>
<dbReference type="Gene3D" id="3.30.40.10">
    <property type="entry name" value="Zinc/RING finger domain, C3HC4 (zinc finger)"/>
    <property type="match status" value="1"/>
</dbReference>
<feature type="region of interest" description="Disordered" evidence="13">
    <location>
        <begin position="481"/>
        <end position="561"/>
    </location>
</feature>
<evidence type="ECO:0000256" key="5">
    <source>
        <dbReference type="ARBA" id="ARBA00022679"/>
    </source>
</evidence>
<name>A0A0L0G9K3_9EUKA</name>
<dbReference type="GeneID" id="25902767"/>
<feature type="compositionally biased region" description="Gly residues" evidence="13">
    <location>
        <begin position="1441"/>
        <end position="1451"/>
    </location>
</feature>
<keyword evidence="12 14" id="KW-0472">Membrane</keyword>
<feature type="compositionally biased region" description="Polar residues" evidence="13">
    <location>
        <begin position="198"/>
        <end position="228"/>
    </location>
</feature>
<evidence type="ECO:0000256" key="7">
    <source>
        <dbReference type="ARBA" id="ARBA00022723"/>
    </source>
</evidence>
<evidence type="ECO:0000256" key="6">
    <source>
        <dbReference type="ARBA" id="ARBA00022692"/>
    </source>
</evidence>
<organism evidence="16 17">
    <name type="scientific">Sphaeroforma arctica JP610</name>
    <dbReference type="NCBI Taxonomy" id="667725"/>
    <lineage>
        <taxon>Eukaryota</taxon>
        <taxon>Ichthyosporea</taxon>
        <taxon>Ichthyophonida</taxon>
        <taxon>Sphaeroforma</taxon>
    </lineage>
</organism>
<evidence type="ECO:0000256" key="11">
    <source>
        <dbReference type="ARBA" id="ARBA00022989"/>
    </source>
</evidence>
<keyword evidence="17" id="KW-1185">Reference proteome</keyword>
<protein>
    <recommendedName>
        <fullName evidence="4">RING-type E3 ubiquitin transferase</fullName>
        <ecNumber evidence="4">2.3.2.27</ecNumber>
    </recommendedName>
</protein>
<feature type="compositionally biased region" description="Polar residues" evidence="13">
    <location>
        <begin position="698"/>
        <end position="711"/>
    </location>
</feature>
<keyword evidence="9" id="KW-0833">Ubl conjugation pathway</keyword>
<feature type="compositionally biased region" description="Low complexity" evidence="13">
    <location>
        <begin position="1471"/>
        <end position="1485"/>
    </location>
</feature>
<feature type="domain" description="RING-CH-type" evidence="15">
    <location>
        <begin position="1"/>
        <end position="33"/>
    </location>
</feature>
<sequence length="2000" mass="216730">GSIKHIHQECLVQWLNTSKKTECELCNHKFMFRPIYAPNTPTTLPHTELLLALLKHASNMVLRVFRLILVALCWLIVMPFAVTRMWAIFFSPSGSFTDVQLDSFSLSLMCAEGLIIAASVLFIFLGLIALNNYIVTNIPDEEEDLALQEWQRRQVRQNRRRLRRQRERRRREEREIVERVRPTARASAPGAPRPSLRDSTGPTQRPLSRRASTGMRQPSSSDNITTGRPTRARMSPRLRSGKMAGDMDLSLGGSGGVPKGLDYSERPAFVNRLDKLTPEQRATFEKVQQTFADRAKDGGDKKELTPEMLRRTSPFKPEGFPGSPMSVGSAERLAKINQVLKDKTHNSPRSGASPIPQAPLISQFSFEEQEYRKSPVTKAPLMSQFPYEQQNFSKTSTPKAPVSQFSFEESIYSDCSLADLLAGGDDSQAKISIGSGTSTDTDTNTTTTTTTTTSKTHTDGISGSLRPATEVSGKFMAWLERDPDSSHSTTSPLQITTHSTTPDTSNTTSDSHATLASAHTRDPLHSPQSLPHHDSETKSTHQVQDTTMAASPHKSSLKASDSFDTLGRSWSDTLGVSVWGDSPTTDFKGTHGMHAGLDTAPDLASRLRSDASAPAENASELSGDFIQNGGLFGPGAAAASRLSGLNQVARSEEKEREYTAAIASLIQERKLNARKTLDGVQSPTRKQAVDGVVPPAKQASTGPDGISSSNGAEPFWFRGMERGQGMAGGTDRLSSSQDYSHTSAHESPLLGSAAHDRIMGRTNGIPPVMRSHSSGDSASQGEASVGSSAAGDGDSTLSAIRMQMYALQDDMRRAEGLPGTSAGVRYRPASATDLSAGDRGAWDDNGAYRPEDRTGSGTDQPNFSDGDISNDTPSDGSDAEADGQHDGNALGFDFGRVDNGNDPDGGEGGFGLAGLFDGPHEDASFEELIGLSGPMTNLLENLFWVLLFLSAFVCLLGYLPCVFGFYLVRMGQFLRECSGDVVGMAGLSLFGLETGLSGVNSTLSDVVHDTLASVAKESAVHLSENLTVNIAGNFSSTLNGTTDAILLNINPLYLENLVLTGSSDGSHPGLTSASTLYDYLPIFYGLVGYIGLASFASLILHVTESRDFPTGASPTNRSAAKFLRKTFVFFVSLVKVCGLVLTELGVFPLLCGWWLDICALPLVSATLSSRVQYAQANHATAAFLHWIAGMLYMSHFAAFVGVVRDEVRPGVLWFLRNPNDPGFQPVKEMIELPVHHHVRRIVTSAVMYGLVVLWLVYVPVSLACSLGVYPANVLLDEPLADVPVDLVLFHMVLPWSVEKLYPADDGKSLVRKWLTWMGQKMGVVEYLLVQEGEGVRVVSAAEPEVVPETESADDSDLAVGVDEPAPQNLDSGRESPEGSVGSAENNSVGVSSDSDMGAQVESSSQTSLHMTTVEDPTSASINRPHDQAINRTGFPDRPEGYSGGFVLGSGTKGKEEVNYRTPEVDSHSNGSPWESPLPSTSSSSDTDTETRQNLLPIIGTASDTAAYRRQAIERSVQNYKYRRAHTPSHPQERRGSPAPVSEDTTTEEEGPSSQTSKRVFEDKDLARHVNGLVLTRTVSTVSWNHADPPLYIRPDTHVVTRTPIQTREATGDSLLSRRSSGGYGTGPRNTHAHNSRSAATNGQARAQPQPRELVPPQTRDGARPVLEGQEDRGEAQPVDRVVLPENNPNAAPAQALTEVVDAADVGRTIEHFRLKMLGFVTLIFLSLFAIDLTLAIVPVSVGRLVTTLVIGRTIHDLYSLAVGIYVLWGAHVAVRGIITAANRVADLVVGNEASEDSQQHLISSVDRINKALGLVVWYVLVIPFLAGLVSELLFIIPLTVADNESVIFHPFQTWAGGIVLTKVAHKLLMLGPVNSWQDTFLILAATPYDELDTTHLHQTITRPVVEVLLLSLLVPYVASKGVFAFFCSSPDLINFVFRYSHLAFLSGVLFYKMAELTQEWVSTVHDDVKKKKYLIDLTLLNIDDKSDNGGVAPTQHLHTD</sequence>
<feature type="compositionally biased region" description="Low complexity" evidence="13">
    <location>
        <begin position="183"/>
        <end position="194"/>
    </location>
</feature>
<feature type="transmembrane region" description="Helical" evidence="14">
    <location>
        <begin position="106"/>
        <end position="130"/>
    </location>
</feature>
<feature type="transmembrane region" description="Helical" evidence="14">
    <location>
        <begin position="1122"/>
        <end position="1141"/>
    </location>
</feature>
<feature type="compositionally biased region" description="Polar residues" evidence="13">
    <location>
        <begin position="540"/>
        <end position="561"/>
    </location>
</feature>
<feature type="transmembrane region" description="Helical" evidence="14">
    <location>
        <begin position="1907"/>
        <end position="1926"/>
    </location>
</feature>
<evidence type="ECO:0000313" key="16">
    <source>
        <dbReference type="EMBL" id="KNC85574.1"/>
    </source>
</evidence>
<dbReference type="GO" id="GO:0036503">
    <property type="term" value="P:ERAD pathway"/>
    <property type="evidence" value="ECO:0007669"/>
    <property type="project" value="TreeGrafter"/>
</dbReference>
<evidence type="ECO:0000256" key="12">
    <source>
        <dbReference type="ARBA" id="ARBA00023136"/>
    </source>
</evidence>
<gene>
    <name evidence="16" type="ORF">SARC_02263</name>
</gene>
<dbReference type="InterPro" id="IPR013083">
    <property type="entry name" value="Znf_RING/FYVE/PHD"/>
</dbReference>
<evidence type="ECO:0000256" key="3">
    <source>
        <dbReference type="ARBA" id="ARBA00004906"/>
    </source>
</evidence>
<proteinExistence type="predicted"/>
<dbReference type="STRING" id="667725.A0A0L0G9K3"/>
<keyword evidence="7" id="KW-0479">Metal-binding</keyword>
<comment type="subcellular location">
    <subcellularLocation>
        <location evidence="2">Membrane</location>
        <topology evidence="2">Multi-pass membrane protein</topology>
    </subcellularLocation>
</comment>
<accession>A0A0L0G9K3</accession>
<feature type="region of interest" description="Disordered" evidence="13">
    <location>
        <begin position="432"/>
        <end position="467"/>
    </location>
</feature>
<dbReference type="InterPro" id="IPR056521">
    <property type="entry name" value="MARCHF6-like_C"/>
</dbReference>
<feature type="region of interest" description="Disordered" evidence="13">
    <location>
        <begin position="816"/>
        <end position="885"/>
    </location>
</feature>
<feature type="non-terminal residue" evidence="16">
    <location>
        <position position="1"/>
    </location>
</feature>
<keyword evidence="11 14" id="KW-1133">Transmembrane helix</keyword>